<reference evidence="1 2" key="1">
    <citation type="submission" date="2019-09" db="EMBL/GenBank/DDBJ databases">
        <title>Gimesia benthica sp. nov., a novel bacterium isolated from deep-sea water of the Northwest Indian Ocean.</title>
        <authorList>
            <person name="Dai X."/>
        </authorList>
    </citation>
    <scope>NUCLEOTIDE SEQUENCE [LARGE SCALE GENOMIC DNA]</scope>
    <source>
        <strain evidence="1 2">E7</strain>
    </source>
</reference>
<keyword evidence="2" id="KW-1185">Reference proteome</keyword>
<dbReference type="AlphaFoldDB" id="A0A6I6AKL0"/>
<dbReference type="KEGG" id="gim:F1728_30265"/>
<evidence type="ECO:0000313" key="2">
    <source>
        <dbReference type="Proteomes" id="UP000427281"/>
    </source>
</evidence>
<dbReference type="RefSeq" id="WP_155367149.1">
    <property type="nucleotide sequence ID" value="NZ_CP043930.1"/>
</dbReference>
<proteinExistence type="predicted"/>
<accession>A0A6I6AKL0</accession>
<sequence>MQPFQGLAMQLRFSSAALNRAFSKAMSRIRSDFLPLLEAFQAVKLEHPIHESILVIITDDRPAQYFEEIENSDGYFQVLAGCTLRGGDEELVADVFEILRNTTRLCPFATSDQAAFEALFQRMRPLIVTN</sequence>
<dbReference type="EMBL" id="CP043930">
    <property type="protein sequence ID" value="QGQ26696.1"/>
    <property type="molecule type" value="Genomic_DNA"/>
</dbReference>
<gene>
    <name evidence="1" type="ORF">F1728_30265</name>
</gene>
<organism evidence="1 2">
    <name type="scientific">Gimesia benthica</name>
    <dbReference type="NCBI Taxonomy" id="2608982"/>
    <lineage>
        <taxon>Bacteria</taxon>
        <taxon>Pseudomonadati</taxon>
        <taxon>Planctomycetota</taxon>
        <taxon>Planctomycetia</taxon>
        <taxon>Planctomycetales</taxon>
        <taxon>Planctomycetaceae</taxon>
        <taxon>Gimesia</taxon>
    </lineage>
</organism>
<protein>
    <submittedName>
        <fullName evidence="1">Uncharacterized protein</fullName>
    </submittedName>
</protein>
<evidence type="ECO:0000313" key="1">
    <source>
        <dbReference type="EMBL" id="QGQ26696.1"/>
    </source>
</evidence>
<name>A0A6I6AKL0_9PLAN</name>
<dbReference type="Proteomes" id="UP000427281">
    <property type="component" value="Chromosome"/>
</dbReference>